<proteinExistence type="predicted"/>
<organism evidence="1">
    <name type="scientific">Arundo donax</name>
    <name type="common">Giant reed</name>
    <name type="synonym">Donax arundinaceus</name>
    <dbReference type="NCBI Taxonomy" id="35708"/>
    <lineage>
        <taxon>Eukaryota</taxon>
        <taxon>Viridiplantae</taxon>
        <taxon>Streptophyta</taxon>
        <taxon>Embryophyta</taxon>
        <taxon>Tracheophyta</taxon>
        <taxon>Spermatophyta</taxon>
        <taxon>Magnoliopsida</taxon>
        <taxon>Liliopsida</taxon>
        <taxon>Poales</taxon>
        <taxon>Poaceae</taxon>
        <taxon>PACMAD clade</taxon>
        <taxon>Arundinoideae</taxon>
        <taxon>Arundineae</taxon>
        <taxon>Arundo</taxon>
    </lineage>
</organism>
<evidence type="ECO:0000313" key="1">
    <source>
        <dbReference type="EMBL" id="JAD25597.1"/>
    </source>
</evidence>
<reference evidence="1" key="1">
    <citation type="submission" date="2014-09" db="EMBL/GenBank/DDBJ databases">
        <authorList>
            <person name="Magalhaes I.L.F."/>
            <person name="Oliveira U."/>
            <person name="Santos F.R."/>
            <person name="Vidigal T.H.D.A."/>
            <person name="Brescovit A.D."/>
            <person name="Santos A.J."/>
        </authorList>
    </citation>
    <scope>NUCLEOTIDE SEQUENCE</scope>
    <source>
        <tissue evidence="1">Shoot tissue taken approximately 20 cm above the soil surface</tissue>
    </source>
</reference>
<name>A0A0A8YSS9_ARUDO</name>
<dbReference type="AlphaFoldDB" id="A0A0A8YSS9"/>
<accession>A0A0A8YSS9</accession>
<dbReference type="EMBL" id="GBRH01272298">
    <property type="protein sequence ID" value="JAD25597.1"/>
    <property type="molecule type" value="Transcribed_RNA"/>
</dbReference>
<reference evidence="1" key="2">
    <citation type="journal article" date="2015" name="Data Brief">
        <title>Shoot transcriptome of the giant reed, Arundo donax.</title>
        <authorList>
            <person name="Barrero R.A."/>
            <person name="Guerrero F.D."/>
            <person name="Moolhuijzen P."/>
            <person name="Goolsby J.A."/>
            <person name="Tidwell J."/>
            <person name="Bellgard S.E."/>
            <person name="Bellgard M.I."/>
        </authorList>
    </citation>
    <scope>NUCLEOTIDE SEQUENCE</scope>
    <source>
        <tissue evidence="1">Shoot tissue taken approximately 20 cm above the soil surface</tissue>
    </source>
</reference>
<protein>
    <submittedName>
        <fullName evidence="1">Uncharacterized protein</fullName>
    </submittedName>
</protein>
<sequence>MCPSIYLLCGLDSAAQSNCDMKCNMLAVKFITFAVCPAHKIVCHFYHFSAREISIYPNL</sequence>